<feature type="transmembrane region" description="Helical" evidence="7">
    <location>
        <begin position="215"/>
        <end position="247"/>
    </location>
</feature>
<evidence type="ECO:0000313" key="10">
    <source>
        <dbReference type="Proteomes" id="UP000002357"/>
    </source>
</evidence>
<feature type="transmembrane region" description="Helical" evidence="7">
    <location>
        <begin position="123"/>
        <end position="141"/>
    </location>
</feature>
<keyword evidence="3" id="KW-1003">Cell membrane</keyword>
<evidence type="ECO:0000256" key="4">
    <source>
        <dbReference type="ARBA" id="ARBA00022692"/>
    </source>
</evidence>
<dbReference type="eggNOG" id="ENOG502ZAY5">
    <property type="taxonomic scope" value="Bacteria"/>
</dbReference>
<keyword evidence="10" id="KW-1185">Reference proteome</keyword>
<feature type="transmembrane region" description="Helical" evidence="7">
    <location>
        <begin position="372"/>
        <end position="391"/>
    </location>
</feature>
<dbReference type="KEGG" id="sclf:BB341_25875"/>
<dbReference type="InterPro" id="IPR044049">
    <property type="entry name" value="EccD_transm"/>
</dbReference>
<evidence type="ECO:0000259" key="8">
    <source>
        <dbReference type="Pfam" id="PF19053"/>
    </source>
</evidence>
<evidence type="ECO:0000256" key="6">
    <source>
        <dbReference type="ARBA" id="ARBA00023136"/>
    </source>
</evidence>
<dbReference type="InterPro" id="IPR024962">
    <property type="entry name" value="YukD-like"/>
</dbReference>
<feature type="transmembrane region" description="Helical" evidence="7">
    <location>
        <begin position="176"/>
        <end position="195"/>
    </location>
</feature>
<comment type="similarity">
    <text evidence="2">Belongs to the EccD/Snm4 family.</text>
</comment>
<dbReference type="GO" id="GO:0005886">
    <property type="term" value="C:plasma membrane"/>
    <property type="evidence" value="ECO:0007669"/>
    <property type="project" value="UniProtKB-SubCell"/>
</dbReference>
<dbReference type="EMBL" id="CM000913">
    <property type="protein sequence ID" value="EFG05461.1"/>
    <property type="molecule type" value="Genomic_DNA"/>
</dbReference>
<proteinExistence type="inferred from homology"/>
<evidence type="ECO:0000256" key="5">
    <source>
        <dbReference type="ARBA" id="ARBA00022989"/>
    </source>
</evidence>
<comment type="subcellular location">
    <subcellularLocation>
        <location evidence="1">Cell membrane</location>
        <topology evidence="1">Multi-pass membrane protein</topology>
    </subcellularLocation>
</comment>
<feature type="transmembrane region" description="Helical" evidence="7">
    <location>
        <begin position="403"/>
        <end position="423"/>
    </location>
</feature>
<name>B5H2D6_STRCL</name>
<evidence type="ECO:0000256" key="2">
    <source>
        <dbReference type="ARBA" id="ARBA00006162"/>
    </source>
</evidence>
<accession>B5H2D6</accession>
<dbReference type="OrthoDB" id="4775372at2"/>
<dbReference type="STRING" id="1901.BB341_25875"/>
<organism evidence="9 10">
    <name type="scientific">Streptomyces clavuligerus</name>
    <dbReference type="NCBI Taxonomy" id="1901"/>
    <lineage>
        <taxon>Bacteria</taxon>
        <taxon>Bacillati</taxon>
        <taxon>Actinomycetota</taxon>
        <taxon>Actinomycetes</taxon>
        <taxon>Kitasatosporales</taxon>
        <taxon>Streptomycetaceae</taxon>
        <taxon>Streptomyces</taxon>
    </lineage>
</organism>
<evidence type="ECO:0000256" key="7">
    <source>
        <dbReference type="SAM" id="Phobius"/>
    </source>
</evidence>
<feature type="domain" description="EccD-like transmembrane" evidence="8">
    <location>
        <begin position="120"/>
        <end position="464"/>
    </location>
</feature>
<keyword evidence="6 7" id="KW-0472">Membrane</keyword>
<dbReference type="NCBIfam" id="TIGR03920">
    <property type="entry name" value="T7SS_EccD"/>
    <property type="match status" value="1"/>
</dbReference>
<evidence type="ECO:0000256" key="3">
    <source>
        <dbReference type="ARBA" id="ARBA00022475"/>
    </source>
</evidence>
<dbReference type="RefSeq" id="WP_003958451.1">
    <property type="nucleotide sequence ID" value="NZ_CM000913.1"/>
</dbReference>
<keyword evidence="5 7" id="KW-1133">Transmembrane helix</keyword>
<evidence type="ECO:0000256" key="1">
    <source>
        <dbReference type="ARBA" id="ARBA00004651"/>
    </source>
</evidence>
<dbReference type="Gene3D" id="3.10.20.90">
    <property type="entry name" value="Phosphatidylinositol 3-kinase Catalytic Subunit, Chain A, domain 1"/>
    <property type="match status" value="1"/>
</dbReference>
<protein>
    <submittedName>
        <fullName evidence="9">Putative integral membrane protein</fullName>
    </submittedName>
</protein>
<feature type="transmembrane region" description="Helical" evidence="7">
    <location>
        <begin position="147"/>
        <end position="164"/>
    </location>
</feature>
<feature type="transmembrane region" description="Helical" evidence="7">
    <location>
        <begin position="443"/>
        <end position="461"/>
    </location>
</feature>
<keyword evidence="4 7" id="KW-0812">Transmembrane</keyword>
<dbReference type="Proteomes" id="UP000002357">
    <property type="component" value="Chromosome"/>
</dbReference>
<dbReference type="InterPro" id="IPR006707">
    <property type="entry name" value="T7SS_EccD"/>
</dbReference>
<feature type="transmembrane region" description="Helical" evidence="7">
    <location>
        <begin position="268"/>
        <end position="287"/>
    </location>
</feature>
<dbReference type="PIRSF" id="PIRSF017804">
    <property type="entry name" value="Secretion_EccD1"/>
    <property type="match status" value="1"/>
</dbReference>
<feature type="transmembrane region" description="Helical" evidence="7">
    <location>
        <begin position="323"/>
        <end position="343"/>
    </location>
</feature>
<evidence type="ECO:0000313" key="9">
    <source>
        <dbReference type="EMBL" id="EFG05461.1"/>
    </source>
</evidence>
<dbReference type="AlphaFoldDB" id="B5H2D6"/>
<dbReference type="Pfam" id="PF08817">
    <property type="entry name" value="YukD"/>
    <property type="match status" value="1"/>
</dbReference>
<gene>
    <name evidence="9" type="ORF">SCLAV_0385</name>
</gene>
<sequence>MTDSTTSALCRVTVRAPAKSIDLAVPPDVPVADLLPTLVRYAGDDLAEQGLEHGGWVLQRLGDPPFDGSASLESLGVLDGETLHLRPHTDALPEVVLDDLVEGVAQTMETQPFAWSAPASRRVLLSLVVLTLAAGLAVLAWPGPATGLRALAAAATGLLLLGGAGSASRAVGDAEAGAALGLAAVPYFALAGWLLPGGSLGGPDRWEVLGARVLAAAAAAAGGAMLAVAAVAAFAALFLALVVVATAGVLAGALMMTRDLGPGQTSGLIALAAVVFGAFVPSMSFRLSGLRMPPLPSNAEQLQEGIEPHSPSSVAARTVVADGWMTGLYAATAAVCAVCLYGLAHRLTPPTVTMALALSLLLFLHSRALGNILQRLSLVTAGVWGGALLIHATAADAAPTQRLLLVAGLAAVAAALAIASWTVPGRRLVPYWGRAAEILQSAMAISLLPLALWVLGVYGWLRTMNS</sequence>
<dbReference type="Pfam" id="PF19053">
    <property type="entry name" value="EccD"/>
    <property type="match status" value="1"/>
</dbReference>
<reference evidence="9 10" key="1">
    <citation type="journal article" date="2010" name="Genome Biol. Evol.">
        <title>The sequence of a 1.8-mb bacterial linear plasmid reveals a rich evolutionary reservoir of secondary metabolic pathways.</title>
        <authorList>
            <person name="Medema M.H."/>
            <person name="Trefzer A."/>
            <person name="Kovalchuk A."/>
            <person name="van den Berg M."/>
            <person name="Mueller U."/>
            <person name="Heijne W."/>
            <person name="Wu L."/>
            <person name="Alam M.T."/>
            <person name="Ronning C.M."/>
            <person name="Nierman W.C."/>
            <person name="Bovenberg R.A.L."/>
            <person name="Breitling R."/>
            <person name="Takano E."/>
        </authorList>
    </citation>
    <scope>NUCLEOTIDE SEQUENCE [LARGE SCALE GENOMIC DNA]</scope>
    <source>
        <strain evidence="10">ATCC 27064 / DSM 738 / JCM 4710 / NBRC 13307 / NCIMB 12785 / NRRL 3585 / VKM Ac-602</strain>
    </source>
</reference>
<dbReference type="GeneID" id="93732916"/>